<feature type="compositionally biased region" description="Acidic residues" evidence="1">
    <location>
        <begin position="2141"/>
        <end position="2151"/>
    </location>
</feature>
<feature type="compositionally biased region" description="Polar residues" evidence="1">
    <location>
        <begin position="609"/>
        <end position="631"/>
    </location>
</feature>
<evidence type="ECO:0000256" key="1">
    <source>
        <dbReference type="SAM" id="MobiDB-lite"/>
    </source>
</evidence>
<feature type="region of interest" description="Disordered" evidence="1">
    <location>
        <begin position="1272"/>
        <end position="1335"/>
    </location>
</feature>
<dbReference type="Proteomes" id="UP000657385">
    <property type="component" value="Unassembled WGS sequence"/>
</dbReference>
<feature type="region of interest" description="Disordered" evidence="1">
    <location>
        <begin position="2823"/>
        <end position="2887"/>
    </location>
</feature>
<reference evidence="3" key="1">
    <citation type="submission" date="2020-11" db="EMBL/GenBank/DDBJ databases">
        <title>Isolation and identification of active actinomycetes.</title>
        <authorList>
            <person name="Yu B."/>
        </authorList>
    </citation>
    <scope>NUCLEOTIDE SEQUENCE</scope>
    <source>
        <strain evidence="3">NEAU-YB345</strain>
    </source>
</reference>
<evidence type="ECO:0000259" key="2">
    <source>
        <dbReference type="Pfam" id="PF25547"/>
    </source>
</evidence>
<feature type="region of interest" description="Disordered" evidence="1">
    <location>
        <begin position="1573"/>
        <end position="1597"/>
    </location>
</feature>
<feature type="domain" description="Outer membrane channel protein CpnT-like N-terminal" evidence="2">
    <location>
        <begin position="14"/>
        <end position="139"/>
    </location>
</feature>
<feature type="region of interest" description="Disordered" evidence="1">
    <location>
        <begin position="2163"/>
        <end position="2220"/>
    </location>
</feature>
<feature type="compositionally biased region" description="Polar residues" evidence="1">
    <location>
        <begin position="2874"/>
        <end position="2885"/>
    </location>
</feature>
<organism evidence="3 4">
    <name type="scientific">Streptacidiphilus fuscans</name>
    <dbReference type="NCBI Taxonomy" id="2789292"/>
    <lineage>
        <taxon>Bacteria</taxon>
        <taxon>Bacillati</taxon>
        <taxon>Actinomycetota</taxon>
        <taxon>Actinomycetes</taxon>
        <taxon>Kitasatosporales</taxon>
        <taxon>Streptomycetaceae</taxon>
        <taxon>Streptacidiphilus</taxon>
    </lineage>
</organism>
<name>A0A931B9C0_9ACTN</name>
<feature type="region of interest" description="Disordered" evidence="1">
    <location>
        <begin position="3512"/>
        <end position="3537"/>
    </location>
</feature>
<evidence type="ECO:0000313" key="3">
    <source>
        <dbReference type="EMBL" id="MBF9072568.1"/>
    </source>
</evidence>
<feature type="compositionally biased region" description="Low complexity" evidence="1">
    <location>
        <begin position="1307"/>
        <end position="1316"/>
    </location>
</feature>
<keyword evidence="4" id="KW-1185">Reference proteome</keyword>
<feature type="compositionally biased region" description="Gly residues" evidence="1">
    <location>
        <begin position="277"/>
        <end position="287"/>
    </location>
</feature>
<feature type="region of interest" description="Disordered" evidence="1">
    <location>
        <begin position="3120"/>
        <end position="3139"/>
    </location>
</feature>
<feature type="compositionally biased region" description="Low complexity" evidence="1">
    <location>
        <begin position="666"/>
        <end position="677"/>
    </location>
</feature>
<feature type="compositionally biased region" description="Basic and acidic residues" evidence="1">
    <location>
        <begin position="1573"/>
        <end position="1591"/>
    </location>
</feature>
<feature type="region of interest" description="Disordered" evidence="1">
    <location>
        <begin position="248"/>
        <end position="291"/>
    </location>
</feature>
<sequence length="3619" mass="388527">MATTLSDDLKNMLAIIGGQQCWPTIDPDGMRVVAADYADLAEAFPDLRSSIQQLTEWLSENFQGQAGTAFVESMQSLVGSTDGSDPLASASDQLRQLSEYAKQTAEQVEYSQLMIIAQLVDLLLNALDAYALAPIDPAALFELAWDYAATRAELGHIAEWLLEQVMKPAFHQAIKNIEMDLVVQGIQIAEGHRDGIDTSSLLSDLENAGINALLEPVMHTLGGAIGGVVTKLLGHDASGAAEKDLTKTLDGTADGGAPVDEHATPGESTPAPTEAGAGAGAGAGAPGIGDAAARDAAAQELARSVTLTTEEAQAFASSYLAPEAAAAFTRDLDAVAKETLGQLGGAVSEAEQTAVADAFGQSMGEVFATHLGVGPLSAEAARNIGEDFGRTLSDQWRADAEHGALDSASTGSAARLDSVAPPLGTPAKVPSGLVAHLSTKTGNGLAFRLGMELVGYVQAGAQNTLASAVMNAVNGQGFTADYTAFVSGMAMGLIGRGVHLVTEPLNHWYHAQLENWRGASDDSGASSSTAFPSPSATRTTGGDPATGLPEAAPEAAPGTPETAPEDVPVERPATSSDGALEPPKVGLGTEDSATMVDEVLGKSGLSPLATESTGLDESLRPSESSQPSASTDLPPDAPVKRATSSSGGEPTESKTKEPGPGTPERTASASASTSATDTSHEPVLSHPTATESHTTESHTPDPPSAVPHTTGLHTPEPSPDNSPHDGPTVLHLPSGAVVGAQDRSNASAGELLDVVRKMQNLGVLPDHAADELKAELQPLVEKDLAKKATVSAVIGPVKGRPPAKPAVVPLEVAEKLLAHVESADHVPLSPEHLNDLGVEVSGSVGEGGVNDPADVAKLRTFLEQHDVPNPADSAEALAHQLLMHHISGGLDDVPGRAGRRVSSLLDTMAKSGTTMKWDSSGAESETRFSAWARNGAPKDEAPPLSEETSANCWEAVMLAGYHEGVLSSEWIAETYQSEDTEGKPWHVWLATRLLPYTRSLYVEGTKEPKPGQIVVLGHNSQHVAIVVEGRDPEGKVKVVGLGWTSPAFENEDVNKIAYASIDDMAGTIYFGNGPFHLPDNAPLTRPDGSVIDDSAVQTHQLSDPTGKPFGRAVFPESDWEYRKDLYKELTSLDHYEQRPDWSTPTGDVHEVPWDPKNVYVFADHHDARGFHLETDDAGGSTSDVVDGRQLGGLLNRRPSLADLKQAQRSGSDRSAAKPASIVLLSCESAADAQAVADRTGMVVHAATGKTGLVGKDPSKPFDSSAGAVLYVKPGPGGKPGTFDTFRPRTTGGHAAPEPPRTTEHAPTQHTSTQHTSTDGRSAGPNPDNGPDDERVNQMTTALTTHQAGDNHLLHDGPATSRHASVLPRFPKDDRFFTVAMHTDKDGWPIWRGVRVTPAELARTIAELYRTGVWDGKKPLQLTACDLGTDRNASHAAETLAELRTLVPDLPLKAFVPEGPLYFTPAVRDDGLDQEGEGHLVVGLGVLNKFGQPHVLVSPDTGWLEMSLEPHSSELNITELSAHLPVDGSMPPNSKAAPEGYGHVVGSGKAGGALSFGPFGRRRSSVVTGVEEMKVAQHPLDTPRHAEGDRTPDPFNSAADSWRELADHRRELAELRADPSNASPERQARISKLERDISRKQGQLGNAFGLYLRAGDKLLQAGAARREKEIEKLRTELAESSGNRSPQWQVEHTNARLSHLNSELLDIQSELSLRPARSRQDMVVSARDLQLVEELRTHGQEGLTERLSEELGRATKLAEGAPENPLYALDLKRAQQDVDLFAKLAHRTDWSRLDPASAAALVLAERKGLESAAREHDLLVTNLRNAKGEWAWAAKYPTGTDEEVNALIDAVTRHMHDDMGVATNFYLDSPLNANRNLKDGEDADTETLLDKLIADPQQLFRNAWETGASQAAVVEARRGSVEERMGYPATLKRDPSTRHLFQNTDSEESKFDPEQRELLPKYGALVSTKWQPRGVAPRYGAFVMHWKPEIRGSVTHTPRDSWSAGRLGSRSFTSDSHLLPLLNHGDPEQVRFTVAAATGFQHDPEFGARAAKSGLTTDSYFETQLHGPVHWSDLKKITINHQGPTGGDPENRGKLPTQERAEQLKARIEAHAAGKGYDLTVELRQHDAPPPGATDPGHGVDPEADPEGAPEVEGEVEGVVAFGGERNEEPAPPPPLSSDAADKTGAPPPPGTTGTTGATGTSTPGAQSAGPSHANGPSTVAVTEPHDSAQVMRDLLDSSVLDRLEKIDALSGENRRWLAQQPAFVDELRGKLPPQAFARAAAHLMVDLDHRVTAMPSARAEARRQVERMLQDPEVATSLLTSGANAVVIPRDVKMTEVDPYRFLAGVRISTADNDRRLWDYVRGSGGKNVAVTEENLTGDHTSVTAGSKHYPEGYSTTTHEFAHVIQDHGLSAADRQAVTDVYQAKLQDPAAVWPDGSGAENYSRRDEREFFAQLTNTWLGTNHGFDPYTNEQRNNGAEWVRLHEPSLVPLLERLYGVEPESIHDEPANQVRANTGQYEDHRLFWEGVAEQYPDAGRHVPTASEAVDSGSDGTSDSASDGPGTPDSQRSDPFGDHHVASDSERSDSEHSDPFGDQHRAASDSERSDSEGSLSDHESTSPPPPPPPPVALSNDGVHRTFGLSEQQHATLGEFDKLAGRLPLQHGDDLLLDAMRGGHSEALLDEETGEPLSKQRIRADLAEELLGQLYGRNSFSLSEISRYEGHPLDDEAKLRIRDALMDDGWHPAFDTVVPHLVEQVYRSRVLTLSEDGRFRDPYGEVVDEWPPDDAVIVAKLPEQGGRSDLVVPVLPHSWSHEAEPRDELGTWTADEASGAPAPAPAPATESRSDSAVQMTSAEPGHAPHVSPATHEPAADHSAMASSAERSTVEQPSVPEADGLAKLYGGLPGGSRLFYRSDEEEARDRWAQALDRNPSLAEHPAVRAVVSDLTSDAAALRRGAFQVLRAESTRYRFTEDVRSHGVEGVNRDVDPVVKHRRELAQEVELRKGIGDDTPVDIEYEDVPGRSAESLREAAVTLAALRRGTRAAEDLPGIKYDPSYNRALRLQRRILDAYPVLRLALRRGDHALVEFAEADDLSAASDALLDELDGAATGDDLSSLRPEAESLLGTGRADRPQPLPSGRDWNDPTVAALASVLLEHSGADAHPTESPTESPTGSDFAELQPSGHDESELLSWRQQMDEAPGLLRDLDAHSGSPKDSSSLRFLNDLGVSSGLLLPHPTPRDGTSDATSFAADPEKFFEVVDSARTRTDGKVPFIKADNVLGGGKGRAFGLELTFTFPHTMPEDVRQERLRAIGETLVKKGLATRPDLYQQNELRNEGYTTARNGNRLESEQRVAAELVTTILHDTKEDWQALEDICTSVEEFGGIAPFGEGGAHVNISLGDFGAEGHEEVIRKFKENEDALYRFAHHPLTDSHRGTRHCQPNDEPPRNGFHSLADLTNPHNGRYWAVQMAHSVFGKASRGEFRLWGASVDPGTLQSYVRLSAGLVDWAANSTFHHGPTTSASREPVGSHRAKAGDGRELSGEDFAKDTESVRRFIDEMAHDEAGRNQLATLFGMTRWQKDLTQEPTAKLTYQQLEDAELRITSQAPPQAVDDYILSVLSGGGL</sequence>
<dbReference type="InterPro" id="IPR057746">
    <property type="entry name" value="CpnT-like_N"/>
</dbReference>
<feature type="compositionally biased region" description="Low complexity" evidence="1">
    <location>
        <begin position="2546"/>
        <end position="2561"/>
    </location>
</feature>
<accession>A0A931B9C0</accession>
<dbReference type="RefSeq" id="WP_196197739.1">
    <property type="nucleotide sequence ID" value="NZ_JADPRT010000017.1"/>
</dbReference>
<feature type="region of interest" description="Disordered" evidence="1">
    <location>
        <begin position="3156"/>
        <end position="3185"/>
    </location>
</feature>
<feature type="compositionally biased region" description="Low complexity" evidence="1">
    <location>
        <begin position="2191"/>
        <end position="2209"/>
    </location>
</feature>
<feature type="region of interest" description="Disordered" evidence="1">
    <location>
        <begin position="518"/>
        <end position="589"/>
    </location>
</feature>
<evidence type="ECO:0000313" key="4">
    <source>
        <dbReference type="Proteomes" id="UP000657385"/>
    </source>
</evidence>
<feature type="region of interest" description="Disordered" evidence="1">
    <location>
        <begin position="604"/>
        <end position="733"/>
    </location>
</feature>
<feature type="compositionally biased region" description="Basic and acidic residues" evidence="1">
    <location>
        <begin position="3528"/>
        <end position="3537"/>
    </location>
</feature>
<gene>
    <name evidence="3" type="ORF">I2501_31580</name>
</gene>
<dbReference type="InterPro" id="IPR036689">
    <property type="entry name" value="ESAT-6-like_sf"/>
</dbReference>
<feature type="region of interest" description="Disordered" evidence="1">
    <location>
        <begin position="2124"/>
        <end position="2151"/>
    </location>
</feature>
<feature type="compositionally biased region" description="Basic and acidic residues" evidence="1">
    <location>
        <begin position="2566"/>
        <end position="2615"/>
    </location>
</feature>
<comment type="caution">
    <text evidence="3">The sequence shown here is derived from an EMBL/GenBank/DDBJ whole genome shotgun (WGS) entry which is preliminary data.</text>
</comment>
<feature type="region of interest" description="Disordered" evidence="1">
    <location>
        <begin position="2538"/>
        <end position="2632"/>
    </location>
</feature>
<dbReference type="EMBL" id="JADPRT010000017">
    <property type="protein sequence ID" value="MBF9072568.1"/>
    <property type="molecule type" value="Genomic_DNA"/>
</dbReference>
<protein>
    <recommendedName>
        <fullName evidence="2">Outer membrane channel protein CpnT-like N-terminal domain-containing protein</fullName>
    </recommendedName>
</protein>
<dbReference type="Gene3D" id="1.10.287.1060">
    <property type="entry name" value="ESAT-6-like"/>
    <property type="match status" value="1"/>
</dbReference>
<proteinExistence type="predicted"/>
<dbReference type="SUPFAM" id="SSF140453">
    <property type="entry name" value="EsxAB dimer-like"/>
    <property type="match status" value="1"/>
</dbReference>
<feature type="compositionally biased region" description="Low complexity" evidence="1">
    <location>
        <begin position="521"/>
        <end position="562"/>
    </location>
</feature>
<feature type="compositionally biased region" description="Pro residues" evidence="1">
    <location>
        <begin position="2617"/>
        <end position="2626"/>
    </location>
</feature>
<dbReference type="Pfam" id="PF25547">
    <property type="entry name" value="WXG100_2"/>
    <property type="match status" value="1"/>
</dbReference>